<keyword evidence="2" id="KW-1133">Transmembrane helix</keyword>
<evidence type="ECO:0000256" key="2">
    <source>
        <dbReference type="SAM" id="Phobius"/>
    </source>
</evidence>
<dbReference type="PROSITE" id="PS51782">
    <property type="entry name" value="LYSM"/>
    <property type="match status" value="2"/>
</dbReference>
<dbReference type="InterPro" id="IPR036779">
    <property type="entry name" value="LysM_dom_sf"/>
</dbReference>
<sequence>MNTYQRSSQHDQSPWGPSGPGRRGSRGRSKFVSPEILLRRRLGLLVLVGLCAAPVAWALRGEGSGVDVTTTGGAAVVVQLDSTDQVPLTSTTTAITTLPPAIAETTLAAPTTQVATPICGSTYIVQSGDSWFAIANAAGTEASLIAGINNKTIRSPLMVGQEICLPPGAKVPPLRATTASSVIPVVQTSCSANYTVVVGDSWSRIADKANTTISQMTSVNGMTTKSVLLIGQKICLPKGTSVSIAPTTAPAPQYQAPRTYSRTEVEQIIRDEWPDSLEENALFVAKRESNFNPQSHNWCCVGLFQMYWNVHKSWMKNYGVTNLNQLYDPRTNAKLAYAMYKRSNSWGPWCTRNWCPKN</sequence>
<dbReference type="InterPro" id="IPR018392">
    <property type="entry name" value="LysM"/>
</dbReference>
<dbReference type="Gene3D" id="3.10.350.10">
    <property type="entry name" value="LysM domain"/>
    <property type="match status" value="2"/>
</dbReference>
<keyword evidence="2" id="KW-0812">Transmembrane</keyword>
<keyword evidence="2" id="KW-0472">Membrane</keyword>
<evidence type="ECO:0000313" key="4">
    <source>
        <dbReference type="EMBL" id="CAB4608837.1"/>
    </source>
</evidence>
<dbReference type="SUPFAM" id="SSF53955">
    <property type="entry name" value="Lysozyme-like"/>
    <property type="match status" value="1"/>
</dbReference>
<feature type="region of interest" description="Disordered" evidence="1">
    <location>
        <begin position="1"/>
        <end position="29"/>
    </location>
</feature>
<dbReference type="InterPro" id="IPR023346">
    <property type="entry name" value="Lysozyme-like_dom_sf"/>
</dbReference>
<dbReference type="SUPFAM" id="SSF54106">
    <property type="entry name" value="LysM domain"/>
    <property type="match status" value="2"/>
</dbReference>
<dbReference type="PANTHER" id="PTHR33734">
    <property type="entry name" value="LYSM DOMAIN-CONTAINING GPI-ANCHORED PROTEIN 2"/>
    <property type="match status" value="1"/>
</dbReference>
<dbReference type="Gene3D" id="1.10.530.10">
    <property type="match status" value="1"/>
</dbReference>
<reference evidence="4" key="1">
    <citation type="submission" date="2020-05" db="EMBL/GenBank/DDBJ databases">
        <authorList>
            <person name="Chiriac C."/>
            <person name="Salcher M."/>
            <person name="Ghai R."/>
            <person name="Kavagutti S V."/>
        </authorList>
    </citation>
    <scope>NUCLEOTIDE SEQUENCE</scope>
</reference>
<gene>
    <name evidence="4" type="ORF">UFOPK1820_01218</name>
</gene>
<evidence type="ECO:0000259" key="3">
    <source>
        <dbReference type="PROSITE" id="PS51782"/>
    </source>
</evidence>
<feature type="compositionally biased region" description="Polar residues" evidence="1">
    <location>
        <begin position="1"/>
        <end position="12"/>
    </location>
</feature>
<protein>
    <submittedName>
        <fullName evidence="4">Unannotated protein</fullName>
    </submittedName>
</protein>
<feature type="domain" description="LysM" evidence="3">
    <location>
        <begin position="192"/>
        <end position="236"/>
    </location>
</feature>
<feature type="transmembrane region" description="Helical" evidence="2">
    <location>
        <begin position="42"/>
        <end position="59"/>
    </location>
</feature>
<dbReference type="SMART" id="SM00257">
    <property type="entry name" value="LysM"/>
    <property type="match status" value="2"/>
</dbReference>
<dbReference type="AlphaFoldDB" id="A0A6J6H594"/>
<dbReference type="Pfam" id="PF01476">
    <property type="entry name" value="LysM"/>
    <property type="match status" value="2"/>
</dbReference>
<dbReference type="EMBL" id="CAEZUK010000231">
    <property type="protein sequence ID" value="CAB4608837.1"/>
    <property type="molecule type" value="Genomic_DNA"/>
</dbReference>
<feature type="domain" description="LysM" evidence="3">
    <location>
        <begin position="121"/>
        <end position="165"/>
    </location>
</feature>
<proteinExistence type="predicted"/>
<accession>A0A6J6H594</accession>
<organism evidence="4">
    <name type="scientific">freshwater metagenome</name>
    <dbReference type="NCBI Taxonomy" id="449393"/>
    <lineage>
        <taxon>unclassified sequences</taxon>
        <taxon>metagenomes</taxon>
        <taxon>ecological metagenomes</taxon>
    </lineage>
</organism>
<dbReference type="InterPro" id="IPR008258">
    <property type="entry name" value="Transglycosylase_SLT_dom_1"/>
</dbReference>
<evidence type="ECO:0000256" key="1">
    <source>
        <dbReference type="SAM" id="MobiDB-lite"/>
    </source>
</evidence>
<name>A0A6J6H594_9ZZZZ</name>
<dbReference type="Pfam" id="PF01464">
    <property type="entry name" value="SLT"/>
    <property type="match status" value="1"/>
</dbReference>
<dbReference type="PANTHER" id="PTHR33734:SF22">
    <property type="entry name" value="MEMBRANE-BOUND LYTIC MUREIN TRANSGLYCOSYLASE D"/>
    <property type="match status" value="1"/>
</dbReference>
<dbReference type="CDD" id="cd00118">
    <property type="entry name" value="LysM"/>
    <property type="match status" value="2"/>
</dbReference>